<name>A0A840QFL8_9PSEU</name>
<dbReference type="EMBL" id="JACHIW010000001">
    <property type="protein sequence ID" value="MBB5157518.1"/>
    <property type="molecule type" value="Genomic_DNA"/>
</dbReference>
<dbReference type="RefSeq" id="WP_246471010.1">
    <property type="nucleotide sequence ID" value="NZ_JACHIW010000001.1"/>
</dbReference>
<evidence type="ECO:0000313" key="1">
    <source>
        <dbReference type="EMBL" id="MBB5157518.1"/>
    </source>
</evidence>
<comment type="caution">
    <text evidence="1">The sequence shown here is derived from an EMBL/GenBank/DDBJ whole genome shotgun (WGS) entry which is preliminary data.</text>
</comment>
<gene>
    <name evidence="1" type="ORF">BJ970_005052</name>
</gene>
<evidence type="ECO:0008006" key="3">
    <source>
        <dbReference type="Google" id="ProtNLM"/>
    </source>
</evidence>
<dbReference type="AlphaFoldDB" id="A0A840QFL8"/>
<dbReference type="Proteomes" id="UP000584374">
    <property type="component" value="Unassembled WGS sequence"/>
</dbReference>
<protein>
    <recommendedName>
        <fullName evidence="3">DUF1990 domain-containing protein</fullName>
    </recommendedName>
</protein>
<sequence>MNDKTDETRTQRPDVAAAPWEVTGHSVTVDDFAARCDVGVVEHLVVDAPPEAMYRALRHLDLLTIRSRIADLAMWVRGLPERLKRRVPPRVPTRLTFDDLCAGGDWVLLGEQPGREVVFGAVGRFWTPIVRWEEVAAEDFAMYGKPGRGKIVTSLSVRPYGRGGSLATYDIRTTLDDPITRRIFMLYWRTVSPFVKAIMRATLRAAAKQAHETS</sequence>
<reference evidence="1 2" key="1">
    <citation type="submission" date="2020-08" db="EMBL/GenBank/DDBJ databases">
        <title>Sequencing the genomes of 1000 actinobacteria strains.</title>
        <authorList>
            <person name="Klenk H.-P."/>
        </authorList>
    </citation>
    <scope>NUCLEOTIDE SEQUENCE [LARGE SCALE GENOMIC DNA]</scope>
    <source>
        <strain evidence="1 2">DSM 45584</strain>
    </source>
</reference>
<accession>A0A840QFL8</accession>
<proteinExistence type="predicted"/>
<evidence type="ECO:0000313" key="2">
    <source>
        <dbReference type="Proteomes" id="UP000584374"/>
    </source>
</evidence>
<keyword evidence="2" id="KW-1185">Reference proteome</keyword>
<organism evidence="1 2">
    <name type="scientific">Saccharopolyspora phatthalungensis</name>
    <dbReference type="NCBI Taxonomy" id="664693"/>
    <lineage>
        <taxon>Bacteria</taxon>
        <taxon>Bacillati</taxon>
        <taxon>Actinomycetota</taxon>
        <taxon>Actinomycetes</taxon>
        <taxon>Pseudonocardiales</taxon>
        <taxon>Pseudonocardiaceae</taxon>
        <taxon>Saccharopolyspora</taxon>
    </lineage>
</organism>